<dbReference type="NCBIfam" id="TIGR01643">
    <property type="entry name" value="YD_repeat_2x"/>
    <property type="match status" value="9"/>
</dbReference>
<evidence type="ECO:0000313" key="3">
    <source>
        <dbReference type="EMBL" id="MCD2196606.1"/>
    </source>
</evidence>
<name>A0ABS8PEA9_9PSEU</name>
<comment type="caution">
    <text evidence="3">The sequence shown here is derived from an EMBL/GenBank/DDBJ whole genome shotgun (WGS) entry which is preliminary data.</text>
</comment>
<dbReference type="NCBIfam" id="TIGR03696">
    <property type="entry name" value="Rhs_assc_core"/>
    <property type="match status" value="1"/>
</dbReference>
<sequence>MPVTDVELPGVLPLVLGRFHRSSYRSGRWFGPTWASLLDEHLRVLDDRVLLARADTHVLRFDPPGPLPARATTTPRWTLHAVEAGLVVTDLDTRRRHHFAGDGETCRLTAVTDEAGHRIDIVRDPDGTPREVRHSGGYRVGVHVAQDRVTGYDLLTTDGPIPLIRFGYVAGNLTAVVDSSGLPLRMGYDERGRLTGWTNRVGTWFRHSYDDEDRVVRQRGSGGALSADYVYDTTGPVAGTMTRRDAVGNTWIYAHDEHRRLTAVVDPLGARRSIEYDDEGRPVRETDAAGALVERAYDDAGDLIRVVGPDGAETTIDRDARGLPARVEGPAGTSRFRHDDAGRLLEEIDPAGVRTRYRHDAGRRTWSILDATGAETLVECDAAGLPVAVVDPLGARTTWERDAFGRVVAETDPTGALTRRTWTVEGRPSVVVDPLGGVERREYDGEGNVVALTDPAGGVRRFEYTHFDLLAAETAADGTRTEYAWDAELRLAEVAAPGGLSWTYERDPCGRVVAETDFDGRRTVSERDVLGRVVARTDAAGQRTTYRYSPSGELAERRAPGSLATFDHDDAGRLVRATTADVDVVLRRDLAGRVVSESVNGRELRTAHDALGRPVRRETPSGVVSERSYDAASRVRSLVAGVSVAFDHDAAGRESRRVAGAAAVDLEHDVAGRLVGQRAGGVDRRFGYRADGHLVSLATSTGAREFELDPLGRVTHARGSGDEAPWSEQYAYDALGNTAAASWPGAGASAGPRSVVGTRMQRAGGVTYEHDALGRVVRRTRRRLSHRPDTWLYTWDALDRLVEVRTPDGTRWRYLHDAFGRRVSKQRLDGAGGVAEQVDFTWDGATLVEQVRWAPDGVSSTTWDHSGLRPVTQRERWRRAGQDEVDERFYAVVTDLVGAPTELVGLDGVVAGRARRSLWGRTSWEGSASSPLLFPGQYDDPETGWADNLHRQYDPDTARYASPDPLGLAPAPNPVAYVHNPHTWVDPLGLDPSHGGGGGLVDLSSPEARKHILDGDGPGRGGHYPPAQPGKSEFPGTWSRDQTMHHISDIVTDPSSTIRGGGRGGSIWERTGRPATFRVYGVRDGVPVRVVYQPAGREIITAYPFYGNWN</sequence>
<accession>A0ABS8PEA9</accession>
<dbReference type="Pfam" id="PF14436">
    <property type="entry name" value="EndoU_bacteria"/>
    <property type="match status" value="1"/>
</dbReference>
<dbReference type="InterPro" id="IPR022385">
    <property type="entry name" value="Rhs_assc_core"/>
</dbReference>
<organism evidence="3 4">
    <name type="scientific">Actinomycetospora endophytica</name>
    <dbReference type="NCBI Taxonomy" id="2291215"/>
    <lineage>
        <taxon>Bacteria</taxon>
        <taxon>Bacillati</taxon>
        <taxon>Actinomycetota</taxon>
        <taxon>Actinomycetes</taxon>
        <taxon>Pseudonocardiales</taxon>
        <taxon>Pseudonocardiaceae</taxon>
        <taxon>Actinomycetospora</taxon>
    </lineage>
</organism>
<evidence type="ECO:0000313" key="4">
    <source>
        <dbReference type="Proteomes" id="UP001199469"/>
    </source>
</evidence>
<dbReference type="Pfam" id="PF05593">
    <property type="entry name" value="RHS_repeat"/>
    <property type="match status" value="8"/>
</dbReference>
<protein>
    <submittedName>
        <fullName evidence="3">DUF6531 domain-containing protein</fullName>
    </submittedName>
</protein>
<dbReference type="InterPro" id="IPR045351">
    <property type="entry name" value="DUF6531"/>
</dbReference>
<feature type="domain" description="DUF6531" evidence="2">
    <location>
        <begin position="2"/>
        <end position="61"/>
    </location>
</feature>
<dbReference type="PANTHER" id="PTHR32305">
    <property type="match status" value="1"/>
</dbReference>
<keyword evidence="4" id="KW-1185">Reference proteome</keyword>
<dbReference type="EMBL" id="JAJNDB010000006">
    <property type="protein sequence ID" value="MCD2196606.1"/>
    <property type="molecule type" value="Genomic_DNA"/>
</dbReference>
<dbReference type="Pfam" id="PF20148">
    <property type="entry name" value="DUF6531"/>
    <property type="match status" value="1"/>
</dbReference>
<dbReference type="InterPro" id="IPR029501">
    <property type="entry name" value="EndoU_bac"/>
</dbReference>
<dbReference type="InterPro" id="IPR006530">
    <property type="entry name" value="YD"/>
</dbReference>
<feature type="domain" description="Bacterial EndoU nuclease" evidence="1">
    <location>
        <begin position="1027"/>
        <end position="1104"/>
    </location>
</feature>
<dbReference type="Gene3D" id="2.180.10.10">
    <property type="entry name" value="RHS repeat-associated core"/>
    <property type="match status" value="3"/>
</dbReference>
<proteinExistence type="predicted"/>
<reference evidence="3 4" key="1">
    <citation type="submission" date="2021-11" db="EMBL/GenBank/DDBJ databases">
        <title>Draft genome sequence of Actinomycetospora sp. SF1 isolated from the rhizosphere soil.</title>
        <authorList>
            <person name="Duangmal K."/>
            <person name="Chantavorakit T."/>
        </authorList>
    </citation>
    <scope>NUCLEOTIDE SEQUENCE [LARGE SCALE GENOMIC DNA]</scope>
    <source>
        <strain evidence="3 4">TBRC 5722</strain>
    </source>
</reference>
<dbReference type="InterPro" id="IPR031325">
    <property type="entry name" value="RHS_repeat"/>
</dbReference>
<dbReference type="Proteomes" id="UP001199469">
    <property type="component" value="Unassembled WGS sequence"/>
</dbReference>
<evidence type="ECO:0000259" key="2">
    <source>
        <dbReference type="Pfam" id="PF20148"/>
    </source>
</evidence>
<gene>
    <name evidence="3" type="ORF">LQ327_24850</name>
</gene>
<evidence type="ECO:0000259" key="1">
    <source>
        <dbReference type="Pfam" id="PF14436"/>
    </source>
</evidence>
<dbReference type="InterPro" id="IPR050708">
    <property type="entry name" value="T6SS_VgrG/RHS"/>
</dbReference>
<dbReference type="PANTHER" id="PTHR32305:SF15">
    <property type="entry name" value="PROTEIN RHSA-RELATED"/>
    <property type="match status" value="1"/>
</dbReference>